<dbReference type="SUPFAM" id="SSF50199">
    <property type="entry name" value="Staphylococcal nuclease"/>
    <property type="match status" value="1"/>
</dbReference>
<feature type="region of interest" description="Disordered" evidence="1">
    <location>
        <begin position="223"/>
        <end position="258"/>
    </location>
</feature>
<accession>A0ABR9ILW0</accession>
<dbReference type="RefSeq" id="WP_192728239.1">
    <property type="nucleotide sequence ID" value="NZ_BAAAVL010000001.1"/>
</dbReference>
<name>A0ABR9ILW0_RHIVS</name>
<evidence type="ECO:0000313" key="3">
    <source>
        <dbReference type="Proteomes" id="UP000620262"/>
    </source>
</evidence>
<sequence length="258" mass="26316">MRPAALITGIAGMAVVVGLLLAGQARLNGSGGPASDADAGNVAAALPDATADVAKPPASLTDEDAELIARATEFAPTEPAAAPSETPARASSENAPAGATAQSTPTPTETPSAAPAGKDSVELLRPTVESAGILSFGKRRLQIANIIETPADKSCGSDGKQWPCGMMAKTALRLYLRNRTIDCDLPSDAWEDMASAACRLGQQDIGTWLVENGWVEAQPGSPLAAAGEKAKLAKQGIHGEDPRRRPAAAPRPETAAPL</sequence>
<dbReference type="InterPro" id="IPR035437">
    <property type="entry name" value="SNase_OB-fold_sf"/>
</dbReference>
<dbReference type="EMBL" id="JADBEC010000001">
    <property type="protein sequence ID" value="MBE1504170.1"/>
    <property type="molecule type" value="Genomic_DNA"/>
</dbReference>
<comment type="caution">
    <text evidence="2">The sequence shown here is derived from an EMBL/GenBank/DDBJ whole genome shotgun (WGS) entry which is preliminary data.</text>
</comment>
<proteinExistence type="predicted"/>
<keyword evidence="2" id="KW-0540">Nuclease</keyword>
<reference evidence="2 3" key="1">
    <citation type="submission" date="2020-10" db="EMBL/GenBank/DDBJ databases">
        <title>Sequencing the genomes of 1000 actinobacteria strains.</title>
        <authorList>
            <person name="Klenk H.-P."/>
        </authorList>
    </citation>
    <scope>NUCLEOTIDE SEQUENCE [LARGE SCALE GENOMIC DNA]</scope>
    <source>
        <strain evidence="2 3">DSM 7307</strain>
    </source>
</reference>
<dbReference type="Gene3D" id="2.40.50.90">
    <property type="match status" value="1"/>
</dbReference>
<keyword evidence="2" id="KW-0255">Endonuclease</keyword>
<feature type="region of interest" description="Disordered" evidence="1">
    <location>
        <begin position="77"/>
        <end position="120"/>
    </location>
</feature>
<dbReference type="GO" id="GO:0004519">
    <property type="term" value="F:endonuclease activity"/>
    <property type="evidence" value="ECO:0007669"/>
    <property type="project" value="UniProtKB-KW"/>
</dbReference>
<feature type="compositionally biased region" description="Low complexity" evidence="1">
    <location>
        <begin position="247"/>
        <end position="258"/>
    </location>
</feature>
<evidence type="ECO:0000256" key="1">
    <source>
        <dbReference type="SAM" id="MobiDB-lite"/>
    </source>
</evidence>
<organism evidence="2 3">
    <name type="scientific">Rhizobium viscosum</name>
    <name type="common">Arthrobacter viscosus</name>
    <dbReference type="NCBI Taxonomy" id="1673"/>
    <lineage>
        <taxon>Bacteria</taxon>
        <taxon>Pseudomonadati</taxon>
        <taxon>Pseudomonadota</taxon>
        <taxon>Alphaproteobacteria</taxon>
        <taxon>Hyphomicrobiales</taxon>
        <taxon>Rhizobiaceae</taxon>
        <taxon>Rhizobium/Agrobacterium group</taxon>
        <taxon>Rhizobium</taxon>
    </lineage>
</organism>
<protein>
    <submittedName>
        <fullName evidence="2">Endonuclease YncB(Thermonuclease family)</fullName>
    </submittedName>
</protein>
<gene>
    <name evidence="2" type="ORF">H4W29_001351</name>
</gene>
<keyword evidence="2" id="KW-0378">Hydrolase</keyword>
<feature type="compositionally biased region" description="Low complexity" evidence="1">
    <location>
        <begin position="77"/>
        <end position="116"/>
    </location>
</feature>
<dbReference type="Proteomes" id="UP000620262">
    <property type="component" value="Unassembled WGS sequence"/>
</dbReference>
<evidence type="ECO:0000313" key="2">
    <source>
        <dbReference type="EMBL" id="MBE1504170.1"/>
    </source>
</evidence>
<keyword evidence="3" id="KW-1185">Reference proteome</keyword>